<keyword evidence="6 9" id="KW-0418">Kinase</keyword>
<dbReference type="EC" id="2.7.2.7" evidence="9"/>
<organism evidence="11 12">
    <name type="scientific">Clostridium puniceum</name>
    <dbReference type="NCBI Taxonomy" id="29367"/>
    <lineage>
        <taxon>Bacteria</taxon>
        <taxon>Bacillati</taxon>
        <taxon>Bacillota</taxon>
        <taxon>Clostridia</taxon>
        <taxon>Eubacteriales</taxon>
        <taxon>Clostridiaceae</taxon>
        <taxon>Clostridium</taxon>
    </lineage>
</organism>
<dbReference type="GO" id="GO:0047761">
    <property type="term" value="F:butyrate kinase activity"/>
    <property type="evidence" value="ECO:0007669"/>
    <property type="project" value="UniProtKB-UniRule"/>
</dbReference>
<dbReference type="NCBIfam" id="NF002834">
    <property type="entry name" value="PRK03011.1-5"/>
    <property type="match status" value="1"/>
</dbReference>
<keyword evidence="5 9" id="KW-0547">Nucleotide-binding</keyword>
<dbReference type="RefSeq" id="WP_077849706.1">
    <property type="nucleotide sequence ID" value="NZ_LZZM01000223.1"/>
</dbReference>
<dbReference type="Gene3D" id="3.30.420.40">
    <property type="match status" value="2"/>
</dbReference>
<dbReference type="SUPFAM" id="SSF53067">
    <property type="entry name" value="Actin-like ATPase domain"/>
    <property type="match status" value="2"/>
</dbReference>
<evidence type="ECO:0000256" key="1">
    <source>
        <dbReference type="ARBA" id="ARBA00004496"/>
    </source>
</evidence>
<dbReference type="Proteomes" id="UP000190890">
    <property type="component" value="Unassembled WGS sequence"/>
</dbReference>
<dbReference type="PRINTS" id="PR00471">
    <property type="entry name" value="ACETATEKNASE"/>
</dbReference>
<dbReference type="HAMAP" id="MF_00542">
    <property type="entry name" value="Butyrate_kinase"/>
    <property type="match status" value="1"/>
</dbReference>
<dbReference type="OrthoDB" id="9771859at2"/>
<proteinExistence type="inferred from homology"/>
<evidence type="ECO:0000256" key="5">
    <source>
        <dbReference type="ARBA" id="ARBA00022741"/>
    </source>
</evidence>
<comment type="subcellular location">
    <subcellularLocation>
        <location evidence="1 9">Cytoplasm</location>
    </subcellularLocation>
</comment>
<comment type="catalytic activity">
    <reaction evidence="8 9">
        <text>butanoate + ATP = butanoyl phosphate + ADP</text>
        <dbReference type="Rhea" id="RHEA:13585"/>
        <dbReference type="ChEBI" id="CHEBI:17968"/>
        <dbReference type="ChEBI" id="CHEBI:30616"/>
        <dbReference type="ChEBI" id="CHEBI:58079"/>
        <dbReference type="ChEBI" id="CHEBI:456216"/>
        <dbReference type="EC" id="2.7.2.7"/>
    </reaction>
</comment>
<evidence type="ECO:0000313" key="11">
    <source>
        <dbReference type="EMBL" id="OOM72333.1"/>
    </source>
</evidence>
<keyword evidence="7 9" id="KW-0067">ATP-binding</keyword>
<dbReference type="PANTHER" id="PTHR21060">
    <property type="entry name" value="ACETATE KINASE"/>
    <property type="match status" value="1"/>
</dbReference>
<dbReference type="GO" id="GO:0008776">
    <property type="term" value="F:acetate kinase activity"/>
    <property type="evidence" value="ECO:0007669"/>
    <property type="project" value="TreeGrafter"/>
</dbReference>
<dbReference type="GO" id="GO:0006083">
    <property type="term" value="P:acetate metabolic process"/>
    <property type="evidence" value="ECO:0007669"/>
    <property type="project" value="TreeGrafter"/>
</dbReference>
<evidence type="ECO:0000256" key="8">
    <source>
        <dbReference type="ARBA" id="ARBA00048596"/>
    </source>
</evidence>
<dbReference type="PIRSF" id="PIRSF036458">
    <property type="entry name" value="Butyrate_kin"/>
    <property type="match status" value="1"/>
</dbReference>
<evidence type="ECO:0000256" key="4">
    <source>
        <dbReference type="ARBA" id="ARBA00022679"/>
    </source>
</evidence>
<keyword evidence="4 9" id="KW-0808">Transferase</keyword>
<keyword evidence="3 9" id="KW-0963">Cytoplasm</keyword>
<name>A0A1S8T3Q2_9CLOT</name>
<sequence>MSYKLLIINPGSTSTKIAVYEDEKEIFEETLRHSSEEIGKFKYILDQKSFRIELILEMLQQNKIDIKEMNAIVGRGGLLKPIVSGTYNVNDAMLKDLKESVQGEHASNLGAIIANEIANSISKPSFIVDPVVVDEMEEIARLSGIPELQRKSIFHALNQKAVAKRYAKENSKKYEDINVIVAHMGGGVSVGAHKNGKIIDVNNALDGEGAFSPERSGGVPAGDLARMCFSGKYTLEEILKKITGKGGFVAYLNTNDARIVEEGAVEGEPKAKLVHDAMGYQVAKDIGGAAAVLNGKVDAIILTGGMAYGKPMVNLISEKVGFIAPIVVYPGEDEMLALAQGVIRILSGEEEVKEYK</sequence>
<reference evidence="11 12" key="1">
    <citation type="submission" date="2016-05" db="EMBL/GenBank/DDBJ databases">
        <title>Microbial solvent formation.</title>
        <authorList>
            <person name="Poehlein A."/>
            <person name="Montoya Solano J.D."/>
            <person name="Flitsch S."/>
            <person name="Krabben P."/>
            <person name="Duerre P."/>
            <person name="Daniel R."/>
        </authorList>
    </citation>
    <scope>NUCLEOTIDE SEQUENCE [LARGE SCALE GENOMIC DNA]</scope>
    <source>
        <strain evidence="11 12">DSM 2619</strain>
    </source>
</reference>
<dbReference type="STRING" id="29367.CLPUN_48010"/>
<evidence type="ECO:0000256" key="7">
    <source>
        <dbReference type="ARBA" id="ARBA00022840"/>
    </source>
</evidence>
<gene>
    <name evidence="11" type="primary">buk2_4</name>
    <name evidence="9" type="synonym">buk</name>
    <name evidence="11" type="ORF">CLPUN_48010</name>
</gene>
<comment type="caution">
    <text evidence="11">The sequence shown here is derived from an EMBL/GenBank/DDBJ whole genome shotgun (WGS) entry which is preliminary data.</text>
</comment>
<evidence type="ECO:0000313" key="12">
    <source>
        <dbReference type="Proteomes" id="UP000190890"/>
    </source>
</evidence>
<dbReference type="PANTHER" id="PTHR21060:SF3">
    <property type="entry name" value="BUTYRATE KINASE 2-RELATED"/>
    <property type="match status" value="1"/>
</dbReference>
<evidence type="ECO:0000256" key="10">
    <source>
        <dbReference type="RuleBase" id="RU003835"/>
    </source>
</evidence>
<comment type="similarity">
    <text evidence="2 9 10">Belongs to the acetokinase family.</text>
</comment>
<dbReference type="GO" id="GO:0005524">
    <property type="term" value="F:ATP binding"/>
    <property type="evidence" value="ECO:0007669"/>
    <property type="project" value="UniProtKB-KW"/>
</dbReference>
<dbReference type="InterPro" id="IPR000890">
    <property type="entry name" value="Aliphatic_acid_kin_short-chain"/>
</dbReference>
<dbReference type="PROSITE" id="PS01075">
    <property type="entry name" value="ACETATE_KINASE_1"/>
    <property type="match status" value="1"/>
</dbReference>
<accession>A0A1S8T3Q2</accession>
<dbReference type="EMBL" id="LZZM01000223">
    <property type="protein sequence ID" value="OOM72333.1"/>
    <property type="molecule type" value="Genomic_DNA"/>
</dbReference>
<dbReference type="GO" id="GO:0005737">
    <property type="term" value="C:cytoplasm"/>
    <property type="evidence" value="ECO:0007669"/>
    <property type="project" value="UniProtKB-SubCell"/>
</dbReference>
<dbReference type="Pfam" id="PF00871">
    <property type="entry name" value="Acetate_kinase"/>
    <property type="match status" value="1"/>
</dbReference>
<evidence type="ECO:0000256" key="3">
    <source>
        <dbReference type="ARBA" id="ARBA00022490"/>
    </source>
</evidence>
<evidence type="ECO:0000256" key="2">
    <source>
        <dbReference type="ARBA" id="ARBA00008748"/>
    </source>
</evidence>
<protein>
    <recommendedName>
        <fullName evidence="9">Probable butyrate kinase</fullName>
        <shortName evidence="9">BK</shortName>
        <ecNumber evidence="9">2.7.2.7</ecNumber>
    </recommendedName>
    <alternativeName>
        <fullName evidence="9">Branched-chain carboxylic acid kinase</fullName>
    </alternativeName>
</protein>
<dbReference type="NCBIfam" id="TIGR02707">
    <property type="entry name" value="butyr_kinase"/>
    <property type="match status" value="1"/>
</dbReference>
<dbReference type="PROSITE" id="PS01076">
    <property type="entry name" value="ACETATE_KINASE_2"/>
    <property type="match status" value="1"/>
</dbReference>
<evidence type="ECO:0000256" key="6">
    <source>
        <dbReference type="ARBA" id="ARBA00022777"/>
    </source>
</evidence>
<dbReference type="AlphaFoldDB" id="A0A1S8T3Q2"/>
<dbReference type="CDD" id="cd24011">
    <property type="entry name" value="ASKHA_NBD_BK"/>
    <property type="match status" value="1"/>
</dbReference>
<dbReference type="InterPro" id="IPR011245">
    <property type="entry name" value="Butyrate_kin"/>
</dbReference>
<evidence type="ECO:0000256" key="9">
    <source>
        <dbReference type="HAMAP-Rule" id="MF_00542"/>
    </source>
</evidence>
<keyword evidence="12" id="KW-1185">Reference proteome</keyword>
<dbReference type="InterPro" id="IPR023865">
    <property type="entry name" value="Aliphatic_acid_kinase_CS"/>
</dbReference>
<dbReference type="InterPro" id="IPR043129">
    <property type="entry name" value="ATPase_NBD"/>
</dbReference>